<dbReference type="InterPro" id="IPR054353">
    <property type="entry name" value="IstA-like_C"/>
</dbReference>
<dbReference type="Proteomes" id="UP000465302">
    <property type="component" value="Unassembled WGS sequence"/>
</dbReference>
<name>A0A7I9WAS5_MYCAG</name>
<comment type="caution">
    <text evidence="2">The sequence shown here is derived from an EMBL/GenBank/DDBJ whole genome shotgun (WGS) entry which is preliminary data.</text>
</comment>
<dbReference type="EMBL" id="BLKS01000003">
    <property type="protein sequence ID" value="GFG54802.1"/>
    <property type="molecule type" value="Genomic_DNA"/>
</dbReference>
<organism evidence="2 3">
    <name type="scientific">Mycolicibacterium agri</name>
    <name type="common">Mycobacterium agri</name>
    <dbReference type="NCBI Taxonomy" id="36811"/>
    <lineage>
        <taxon>Bacteria</taxon>
        <taxon>Bacillati</taxon>
        <taxon>Actinomycetota</taxon>
        <taxon>Actinomycetes</taxon>
        <taxon>Mycobacteriales</taxon>
        <taxon>Mycobacteriaceae</taxon>
        <taxon>Mycolicibacterium</taxon>
    </lineage>
</organism>
<dbReference type="Pfam" id="PF22483">
    <property type="entry name" value="Mu-transpos_C_2"/>
    <property type="match status" value="1"/>
</dbReference>
<dbReference type="AlphaFoldDB" id="A0A7I9WAS5"/>
<feature type="domain" description="Transposase for insertion sequence element IS21-like C-terminal" evidence="1">
    <location>
        <begin position="2"/>
        <end position="52"/>
    </location>
</feature>
<evidence type="ECO:0000313" key="2">
    <source>
        <dbReference type="EMBL" id="GFG54802.1"/>
    </source>
</evidence>
<accession>A0A7I9WAS5</accession>
<protein>
    <recommendedName>
        <fullName evidence="1">Transposase for insertion sequence element IS21-like C-terminal domain-containing protein</fullName>
    </recommendedName>
</protein>
<dbReference type="PANTHER" id="PTHR35004:SF8">
    <property type="entry name" value="TRANSPOSASE RV3428C-RELATED"/>
    <property type="match status" value="1"/>
</dbReference>
<evidence type="ECO:0000259" key="1">
    <source>
        <dbReference type="Pfam" id="PF22483"/>
    </source>
</evidence>
<sequence length="97" mass="10798">MRLDTNDYSVHPAAVGRRIEVVADLAQVRVWCGGRLVAEHDRIWAKHQTISDPAHLAAATAMRRNRFDVLTLPAQIDVEQRPLTDYDTLLGIDGPVA</sequence>
<gene>
    <name evidence="2" type="ORF">MAGR_62430</name>
</gene>
<reference evidence="2 3" key="1">
    <citation type="journal article" date="2019" name="Emerg. Microbes Infect.">
        <title>Comprehensive subspecies identification of 175 nontuberculous mycobacteria species based on 7547 genomic profiles.</title>
        <authorList>
            <person name="Matsumoto Y."/>
            <person name="Kinjo T."/>
            <person name="Motooka D."/>
            <person name="Nabeya D."/>
            <person name="Jung N."/>
            <person name="Uechi K."/>
            <person name="Horii T."/>
            <person name="Iida T."/>
            <person name="Fujita J."/>
            <person name="Nakamura S."/>
        </authorList>
    </citation>
    <scope>NUCLEOTIDE SEQUENCE [LARGE SCALE GENOMIC DNA]</scope>
    <source>
        <strain evidence="2 3">JCM 6377</strain>
    </source>
</reference>
<dbReference type="PANTHER" id="PTHR35004">
    <property type="entry name" value="TRANSPOSASE RV3428C-RELATED"/>
    <property type="match status" value="1"/>
</dbReference>
<proteinExistence type="predicted"/>
<evidence type="ECO:0000313" key="3">
    <source>
        <dbReference type="Proteomes" id="UP000465302"/>
    </source>
</evidence>